<reference evidence="3" key="1">
    <citation type="submission" date="2014-12" db="EMBL/GenBank/DDBJ databases">
        <title>Genome Sequence of Valsa Canker Pathogens Uncovers a Specific Adaption of Colonization on Woody Bark.</title>
        <authorList>
            <person name="Yin Z."/>
            <person name="Liu H."/>
            <person name="Gao X."/>
            <person name="Li Z."/>
            <person name="Song N."/>
            <person name="Ke X."/>
            <person name="Dai Q."/>
            <person name="Wu Y."/>
            <person name="Sun Y."/>
            <person name="Xu J.-R."/>
            <person name="Kang Z.K."/>
            <person name="Wang L."/>
            <person name="Huang L."/>
        </authorList>
    </citation>
    <scope>NUCLEOTIDE SEQUENCE [LARGE SCALE GENOMIC DNA]</scope>
    <source>
        <strain evidence="3">SXYL134</strain>
    </source>
</reference>
<organism evidence="2 3">
    <name type="scientific">Cytospora mali</name>
    <name type="common">Apple Valsa canker fungus</name>
    <name type="synonym">Valsa mali</name>
    <dbReference type="NCBI Taxonomy" id="578113"/>
    <lineage>
        <taxon>Eukaryota</taxon>
        <taxon>Fungi</taxon>
        <taxon>Dikarya</taxon>
        <taxon>Ascomycota</taxon>
        <taxon>Pezizomycotina</taxon>
        <taxon>Sordariomycetes</taxon>
        <taxon>Sordariomycetidae</taxon>
        <taxon>Diaporthales</taxon>
        <taxon>Cytosporaceae</taxon>
        <taxon>Cytospora</taxon>
    </lineage>
</organism>
<proteinExistence type="predicted"/>
<dbReference type="STRING" id="694573.A0A194V1I4"/>
<keyword evidence="3" id="KW-1185">Reference proteome</keyword>
<evidence type="ECO:0000313" key="3">
    <source>
        <dbReference type="Proteomes" id="UP000078576"/>
    </source>
</evidence>
<dbReference type="PANTHER" id="PTHR38788">
    <property type="entry name" value="CLR5 DOMAIN-CONTAINING PROTEIN"/>
    <property type="match status" value="1"/>
</dbReference>
<sequence length="700" mass="78771">MDYETPPPSDAGSNCSCNIRDCRAMSTSACTIYTTCLAMNGDHTDYYPMPLTPDGEPHRKLHEAHPLRPATTLTPDSSPTCTTTVMSTASEGISNAGKARGRRYAMEDDWRRHREKITSLYKTKRLKDVMMIMEDEHNLFATERMYKARFKDWGLQKNVTATEVQKLVQKVEEEQQRHCQRSPPGQNGRLVLDIGKDVDVKRIQKYMKRRPKGLDKLRNDRHQPLEVIKALSVDGATGRGKVSISTVKLEEQEQSYYSFLTSPEWDMTGPWSPRSHLPDDVPQLLQIFIDNGFDAPYPYTYSPGEAFTLSLPSQWQRHVHGHGHSHSLGSITSSIEAVSSRDVMMLDFALKFRVAHILLDEGSVEQGQKVIDMCLGSLALCLQQIQDISSMSKRPATVVVLWALSAALEMMVDFKCAKKVVLDLLYDRLVVLCEAYQPTMAEIVRLLSRMGSREQEAMIKLARQMISRALSADPSYFEPCFEMYSRTVDVAISLLPPSDKVGLLEQLAREPMLPGSPTIDAWKELRIALAVVEMPTSLQQEYYQILGTPWSYDLAMPPSWKSQRDKISSVLRHVSSKIESHKSAGSWHIALELATQAASMAELAWGSDDERTRLFRVEAEALRSPGLMPSQMVAMGPSSSPMSCSLSDISFGGPLLDDLTWQQEQFPLQGHELYTYPPLPQWSGQMEDSLGSSYYSSMYV</sequence>
<dbReference type="PANTHER" id="PTHR38788:SF3">
    <property type="entry name" value="CLR5 DOMAIN-CONTAINING PROTEIN"/>
    <property type="match status" value="1"/>
</dbReference>
<gene>
    <name evidence="2" type="ORF">VP1G_05094</name>
</gene>
<feature type="domain" description="Clr5" evidence="1">
    <location>
        <begin position="106"/>
        <end position="157"/>
    </location>
</feature>
<evidence type="ECO:0000313" key="2">
    <source>
        <dbReference type="EMBL" id="KUI57787.1"/>
    </source>
</evidence>
<dbReference type="OrthoDB" id="5308957at2759"/>
<dbReference type="AlphaFoldDB" id="A0A194V1I4"/>
<accession>A0A194V1I4</accession>
<dbReference type="Pfam" id="PF14420">
    <property type="entry name" value="Clr5"/>
    <property type="match status" value="1"/>
</dbReference>
<name>A0A194V1I4_CYTMA</name>
<protein>
    <recommendedName>
        <fullName evidence="1">Clr5 domain-containing protein</fullName>
    </recommendedName>
</protein>
<evidence type="ECO:0000259" key="1">
    <source>
        <dbReference type="Pfam" id="PF14420"/>
    </source>
</evidence>
<dbReference type="EMBL" id="KN714704">
    <property type="protein sequence ID" value="KUI57787.1"/>
    <property type="molecule type" value="Genomic_DNA"/>
</dbReference>
<dbReference type="Proteomes" id="UP000078576">
    <property type="component" value="Unassembled WGS sequence"/>
</dbReference>
<dbReference type="InterPro" id="IPR025676">
    <property type="entry name" value="Clr5_dom"/>
</dbReference>